<sequence>MTGFHTFEIIRPIMSNGRPPMPIVPIERVRPSPPPRIEKRGLGPAIPLPPEPAFVEPPAPAPLNLAPVLATGLPSNGANAPIAPVIRAVCHGTGMHVAAMKSERRTAPIVKSRQIAFYVSRRFTGRSLPQIGKAFGDRDHTTVLHGCKRVEAVVRKYGRPAEDTVEAWIAHLWKLEWPKGTA</sequence>
<dbReference type="PROSITE" id="PS01008">
    <property type="entry name" value="DNAA"/>
    <property type="match status" value="1"/>
</dbReference>
<evidence type="ECO:0000313" key="2">
    <source>
        <dbReference type="EMBL" id="MDN3592075.1"/>
    </source>
</evidence>
<accession>A0ABT8BK74</accession>
<protein>
    <submittedName>
        <fullName evidence="2">Helix-turn-helix domain-containing protein</fullName>
    </submittedName>
</protein>
<dbReference type="EMBL" id="JAUFPX010000015">
    <property type="protein sequence ID" value="MDN3592075.1"/>
    <property type="molecule type" value="Genomic_DNA"/>
</dbReference>
<dbReference type="RefSeq" id="WP_238226147.1">
    <property type="nucleotide sequence ID" value="NZ_BPQD01000016.1"/>
</dbReference>
<dbReference type="Pfam" id="PF08299">
    <property type="entry name" value="Bac_DnaA_C"/>
    <property type="match status" value="1"/>
</dbReference>
<name>A0ABT8BK74_9HYPH</name>
<evidence type="ECO:0000259" key="1">
    <source>
        <dbReference type="SMART" id="SM00760"/>
    </source>
</evidence>
<dbReference type="PANTHER" id="PTHR30050">
    <property type="entry name" value="CHROMOSOMAL REPLICATION INITIATOR PROTEIN DNAA"/>
    <property type="match status" value="1"/>
</dbReference>
<proteinExistence type="predicted"/>
<dbReference type="CDD" id="cd06571">
    <property type="entry name" value="Bac_DnaA_C"/>
    <property type="match status" value="1"/>
</dbReference>
<evidence type="ECO:0000313" key="3">
    <source>
        <dbReference type="Proteomes" id="UP001224644"/>
    </source>
</evidence>
<dbReference type="InterPro" id="IPR018312">
    <property type="entry name" value="Chromosome_initiator_DnaA_CS"/>
</dbReference>
<dbReference type="Gene3D" id="1.10.1750.10">
    <property type="match status" value="1"/>
</dbReference>
<keyword evidence="3" id="KW-1185">Reference proteome</keyword>
<dbReference type="Proteomes" id="UP001224644">
    <property type="component" value="Unassembled WGS sequence"/>
</dbReference>
<feature type="domain" description="Chromosomal replication initiator DnaA C-terminal" evidence="1">
    <location>
        <begin position="81"/>
        <end position="150"/>
    </location>
</feature>
<reference evidence="3" key="1">
    <citation type="journal article" date="2019" name="Int. J. Syst. Evol. Microbiol.">
        <title>The Global Catalogue of Microorganisms (GCM) 10K type strain sequencing project: providing services to taxonomists for standard genome sequencing and annotation.</title>
        <authorList>
            <consortium name="The Broad Institute Genomics Platform"/>
            <consortium name="The Broad Institute Genome Sequencing Center for Infectious Disease"/>
            <person name="Wu L."/>
            <person name="Ma J."/>
        </authorList>
    </citation>
    <scope>NUCLEOTIDE SEQUENCE [LARGE SCALE GENOMIC DNA]</scope>
    <source>
        <strain evidence="3">CECT 7069</strain>
    </source>
</reference>
<comment type="caution">
    <text evidence="2">The sequence shown here is derived from an EMBL/GenBank/DDBJ whole genome shotgun (WGS) entry which is preliminary data.</text>
</comment>
<dbReference type="PANTHER" id="PTHR30050:SF2">
    <property type="entry name" value="CHROMOSOMAL REPLICATION INITIATOR PROTEIN DNAA"/>
    <property type="match status" value="1"/>
</dbReference>
<dbReference type="InterPro" id="IPR010921">
    <property type="entry name" value="Trp_repressor/repl_initiator"/>
</dbReference>
<gene>
    <name evidence="2" type="ORF">QWZ12_15870</name>
</gene>
<organism evidence="2 3">
    <name type="scientific">Methylobacterium adhaesivum</name>
    <dbReference type="NCBI Taxonomy" id="333297"/>
    <lineage>
        <taxon>Bacteria</taxon>
        <taxon>Pseudomonadati</taxon>
        <taxon>Pseudomonadota</taxon>
        <taxon>Alphaproteobacteria</taxon>
        <taxon>Hyphomicrobiales</taxon>
        <taxon>Methylobacteriaceae</taxon>
        <taxon>Methylobacterium</taxon>
    </lineage>
</organism>
<dbReference type="InterPro" id="IPR013159">
    <property type="entry name" value="DnaA_C"/>
</dbReference>
<dbReference type="SUPFAM" id="SSF48295">
    <property type="entry name" value="TrpR-like"/>
    <property type="match status" value="1"/>
</dbReference>
<dbReference type="SMART" id="SM00760">
    <property type="entry name" value="Bac_DnaA_C"/>
    <property type="match status" value="1"/>
</dbReference>